<dbReference type="InterPro" id="IPR000086">
    <property type="entry name" value="NUDIX_hydrolase_dom"/>
</dbReference>
<dbReference type="PROSITE" id="PS51462">
    <property type="entry name" value="NUDIX"/>
    <property type="match status" value="1"/>
</dbReference>
<dbReference type="EMBL" id="JAAXLA010000073">
    <property type="protein sequence ID" value="NMI01083.1"/>
    <property type="molecule type" value="Genomic_DNA"/>
</dbReference>
<dbReference type="PANTHER" id="PTHR21340:SF0">
    <property type="entry name" value="BIS(5'-NUCLEOSYL)-TETRAPHOSPHATASE [ASYMMETRICAL]"/>
    <property type="match status" value="1"/>
</dbReference>
<dbReference type="SUPFAM" id="SSF53254">
    <property type="entry name" value="Phosphoglycerate mutase-like"/>
    <property type="match status" value="1"/>
</dbReference>
<dbReference type="SMART" id="SM00855">
    <property type="entry name" value="PGAM"/>
    <property type="match status" value="1"/>
</dbReference>
<dbReference type="InterPro" id="IPR051325">
    <property type="entry name" value="Nudix_hydrolase_domain"/>
</dbReference>
<dbReference type="RefSeq" id="WP_169384545.1">
    <property type="nucleotide sequence ID" value="NZ_JAAXLA010000073.1"/>
</dbReference>
<dbReference type="PROSITE" id="PS00893">
    <property type="entry name" value="NUDIX_BOX"/>
    <property type="match status" value="1"/>
</dbReference>
<dbReference type="SUPFAM" id="SSF55811">
    <property type="entry name" value="Nudix"/>
    <property type="match status" value="1"/>
</dbReference>
<organism evidence="5 6">
    <name type="scientific">Pseudonocardia acidicola</name>
    <dbReference type="NCBI Taxonomy" id="2724939"/>
    <lineage>
        <taxon>Bacteria</taxon>
        <taxon>Bacillati</taxon>
        <taxon>Actinomycetota</taxon>
        <taxon>Actinomycetes</taxon>
        <taxon>Pseudonocardiales</taxon>
        <taxon>Pseudonocardiaceae</taxon>
        <taxon>Pseudonocardia</taxon>
    </lineage>
</organism>
<dbReference type="InterPro" id="IPR020084">
    <property type="entry name" value="NUDIX_hydrolase_CS"/>
</dbReference>
<dbReference type="PANTHER" id="PTHR21340">
    <property type="entry name" value="DIADENOSINE 5,5-P1,P4-TETRAPHOSPHATE PYROPHOSPHOHYDROLASE MUTT"/>
    <property type="match status" value="1"/>
</dbReference>
<dbReference type="Pfam" id="PF00293">
    <property type="entry name" value="NUDIX"/>
    <property type="match status" value="1"/>
</dbReference>
<evidence type="ECO:0000313" key="6">
    <source>
        <dbReference type="Proteomes" id="UP000820669"/>
    </source>
</evidence>
<name>A0ABX1SKL6_9PSEU</name>
<dbReference type="Pfam" id="PF00300">
    <property type="entry name" value="His_Phos_1"/>
    <property type="match status" value="1"/>
</dbReference>
<feature type="domain" description="Nudix hydrolase" evidence="4">
    <location>
        <begin position="7"/>
        <end position="142"/>
    </location>
</feature>
<gene>
    <name evidence="5" type="ORF">HF526_27815</name>
</gene>
<accession>A0ABX1SKL6</accession>
<dbReference type="InterPro" id="IPR015797">
    <property type="entry name" value="NUDIX_hydrolase-like_dom_sf"/>
</dbReference>
<dbReference type="Proteomes" id="UP000820669">
    <property type="component" value="Unassembled WGS sequence"/>
</dbReference>
<dbReference type="InterPro" id="IPR020476">
    <property type="entry name" value="Nudix_hydrolase"/>
</dbReference>
<dbReference type="InterPro" id="IPR029033">
    <property type="entry name" value="His_PPase_superfam"/>
</dbReference>
<evidence type="ECO:0000256" key="1">
    <source>
        <dbReference type="ARBA" id="ARBA00005582"/>
    </source>
</evidence>
<evidence type="ECO:0000259" key="4">
    <source>
        <dbReference type="PROSITE" id="PS51462"/>
    </source>
</evidence>
<keyword evidence="2 3" id="KW-0378">Hydrolase</keyword>
<protein>
    <submittedName>
        <fullName evidence="5">NUDIX hydrolase</fullName>
    </submittedName>
</protein>
<comment type="caution">
    <text evidence="5">The sequence shown here is derived from an EMBL/GenBank/DDBJ whole genome shotgun (WGS) entry which is preliminary data.</text>
</comment>
<dbReference type="CDD" id="cd07067">
    <property type="entry name" value="HP_PGM_like"/>
    <property type="match status" value="1"/>
</dbReference>
<keyword evidence="6" id="KW-1185">Reference proteome</keyword>
<dbReference type="PRINTS" id="PR00502">
    <property type="entry name" value="NUDIXFAMILY"/>
</dbReference>
<evidence type="ECO:0000256" key="2">
    <source>
        <dbReference type="ARBA" id="ARBA00022801"/>
    </source>
</evidence>
<evidence type="ECO:0000313" key="5">
    <source>
        <dbReference type="EMBL" id="NMI01083.1"/>
    </source>
</evidence>
<dbReference type="GO" id="GO:0016787">
    <property type="term" value="F:hydrolase activity"/>
    <property type="evidence" value="ECO:0007669"/>
    <property type="project" value="UniProtKB-KW"/>
</dbReference>
<comment type="similarity">
    <text evidence="1 3">Belongs to the Nudix hydrolase family.</text>
</comment>
<dbReference type="InterPro" id="IPR013078">
    <property type="entry name" value="His_Pase_superF_clade-1"/>
</dbReference>
<reference evidence="5 6" key="1">
    <citation type="submission" date="2020-04" db="EMBL/GenBank/DDBJ databases">
        <authorList>
            <person name="Klaysubun C."/>
            <person name="Duangmal K."/>
            <person name="Lipun K."/>
        </authorList>
    </citation>
    <scope>NUCLEOTIDE SEQUENCE [LARGE SCALE GENOMIC DNA]</scope>
    <source>
        <strain evidence="5 6">K10HN5</strain>
    </source>
</reference>
<sequence length="311" mass="33907">MVTDPDADVLAAGAVLWRPRPGADGRDSRDVEVALVHRPRYDDWSLPKGKLDRGESLAEAAVREVEEETGFRSRLGERLGDVRYDVPEGRKLVRYWSAQVQPGGPGFTPNHETDELRWVSPAEAVRTLSYDRDREVLDRFAAHPVPESTLLLVRHAKAGSRRDWTGEDGARPLSAAGKAQAEQLVGLLAPFGPDRLHAATPMRCLQTVEPLAIVLGADIVAEPLLGEDGYSQGPDAGLARMRELLAQPGVTVLCSQGGVIPDVVEELAEESGLVLEPRDGGVAPSRKASTWVLGRRDDRLLFADYYRDPTG</sequence>
<dbReference type="Gene3D" id="3.90.79.10">
    <property type="entry name" value="Nucleoside Triphosphate Pyrophosphohydrolase"/>
    <property type="match status" value="1"/>
</dbReference>
<dbReference type="CDD" id="cd03673">
    <property type="entry name" value="NUDIX_Ap6A_hydrolase"/>
    <property type="match status" value="1"/>
</dbReference>
<proteinExistence type="inferred from homology"/>
<evidence type="ECO:0000256" key="3">
    <source>
        <dbReference type="RuleBase" id="RU003476"/>
    </source>
</evidence>
<dbReference type="Gene3D" id="3.40.50.1240">
    <property type="entry name" value="Phosphoglycerate mutase-like"/>
    <property type="match status" value="1"/>
</dbReference>